<keyword evidence="1" id="KW-1133">Transmembrane helix</keyword>
<reference evidence="2 3" key="1">
    <citation type="submission" date="2016-10" db="EMBL/GenBank/DDBJ databases">
        <authorList>
            <person name="de Groot N.N."/>
        </authorList>
    </citation>
    <scope>NUCLEOTIDE SEQUENCE [LARGE SCALE GENOMIC DNA]</scope>
    <source>
        <strain evidence="2 3">DSM 18979</strain>
    </source>
</reference>
<evidence type="ECO:0000313" key="2">
    <source>
        <dbReference type="EMBL" id="SET22824.1"/>
    </source>
</evidence>
<proteinExistence type="predicted"/>
<dbReference type="Proteomes" id="UP000199568">
    <property type="component" value="Unassembled WGS sequence"/>
</dbReference>
<organism evidence="2 3">
    <name type="scientific">Natronincola peptidivorans</name>
    <dbReference type="NCBI Taxonomy" id="426128"/>
    <lineage>
        <taxon>Bacteria</taxon>
        <taxon>Bacillati</taxon>
        <taxon>Bacillota</taxon>
        <taxon>Clostridia</taxon>
        <taxon>Peptostreptococcales</taxon>
        <taxon>Natronincolaceae</taxon>
        <taxon>Natronincola</taxon>
    </lineage>
</organism>
<sequence>MPRGSLVVIRLLFFGQAYNIYGLYRQIVKKRFIIYLKYNKLLKGNTK</sequence>
<feature type="transmembrane region" description="Helical" evidence="1">
    <location>
        <begin position="6"/>
        <end position="24"/>
    </location>
</feature>
<dbReference type="EMBL" id="FOHU01000006">
    <property type="protein sequence ID" value="SET22824.1"/>
    <property type="molecule type" value="Genomic_DNA"/>
</dbReference>
<keyword evidence="1" id="KW-0812">Transmembrane</keyword>
<gene>
    <name evidence="2" type="ORF">SAMN05660297_01749</name>
</gene>
<keyword evidence="1" id="KW-0472">Membrane</keyword>
<protein>
    <submittedName>
        <fullName evidence="2">Uncharacterized protein</fullName>
    </submittedName>
</protein>
<dbReference type="STRING" id="426128.SAMN05660297_01749"/>
<evidence type="ECO:0000313" key="3">
    <source>
        <dbReference type="Proteomes" id="UP000199568"/>
    </source>
</evidence>
<accession>A0A1I0CUP4</accession>
<name>A0A1I0CUP4_9FIRM</name>
<keyword evidence="3" id="KW-1185">Reference proteome</keyword>
<evidence type="ECO:0000256" key="1">
    <source>
        <dbReference type="SAM" id="Phobius"/>
    </source>
</evidence>
<dbReference type="AlphaFoldDB" id="A0A1I0CUP4"/>